<dbReference type="GO" id="GO:0034476">
    <property type="term" value="P:U5 snRNA 3'-end processing"/>
    <property type="evidence" value="ECO:0007669"/>
    <property type="project" value="TreeGrafter"/>
</dbReference>
<dbReference type="GO" id="GO:0034475">
    <property type="term" value="P:U4 snRNA 3'-end processing"/>
    <property type="evidence" value="ECO:0007669"/>
    <property type="project" value="TreeGrafter"/>
</dbReference>
<dbReference type="PANTHER" id="PTHR11097">
    <property type="entry name" value="EXOSOME COMPLEX EXONUCLEASE RIBOSOMAL RNA PROCESSING PROTEIN"/>
    <property type="match status" value="1"/>
</dbReference>
<dbReference type="GO" id="GO:0071038">
    <property type="term" value="P:TRAMP-dependent tRNA surveillance pathway"/>
    <property type="evidence" value="ECO:0007669"/>
    <property type="project" value="TreeGrafter"/>
</dbReference>
<dbReference type="SUPFAM" id="SSF54211">
    <property type="entry name" value="Ribosomal protein S5 domain 2-like"/>
    <property type="match status" value="1"/>
</dbReference>
<dbReference type="Pfam" id="PF03725">
    <property type="entry name" value="RNase_PH_C"/>
    <property type="match status" value="1"/>
</dbReference>
<dbReference type="InterPro" id="IPR036345">
    <property type="entry name" value="ExoRNase_PH_dom2_sf"/>
</dbReference>
<protein>
    <recommendedName>
        <fullName evidence="7">Protein ECERIFERUM 7</fullName>
    </recommendedName>
</protein>
<dbReference type="OrthoDB" id="10264038at2759"/>
<dbReference type="InterPro" id="IPR027408">
    <property type="entry name" value="PNPase/RNase_PH_dom_sf"/>
</dbReference>
<dbReference type="InterPro" id="IPR015847">
    <property type="entry name" value="ExoRNase_PH_dom2"/>
</dbReference>
<dbReference type="PANTHER" id="PTHR11097:SF14">
    <property type="entry name" value="EXOSOME COMPLEX COMPONENT RRP45"/>
    <property type="match status" value="1"/>
</dbReference>
<dbReference type="CDD" id="cd11368">
    <property type="entry name" value="RNase_PH_RRP45"/>
    <property type="match status" value="1"/>
</dbReference>
<organism evidence="10 11">
    <name type="scientific">Spirodela intermedia</name>
    <name type="common">Intermediate duckweed</name>
    <dbReference type="NCBI Taxonomy" id="51605"/>
    <lineage>
        <taxon>Eukaryota</taxon>
        <taxon>Viridiplantae</taxon>
        <taxon>Streptophyta</taxon>
        <taxon>Embryophyta</taxon>
        <taxon>Tracheophyta</taxon>
        <taxon>Spermatophyta</taxon>
        <taxon>Magnoliopsida</taxon>
        <taxon>Liliopsida</taxon>
        <taxon>Araceae</taxon>
        <taxon>Lemnoideae</taxon>
        <taxon>Spirodela</taxon>
    </lineage>
</organism>
<dbReference type="GO" id="GO:0035925">
    <property type="term" value="F:mRNA 3'-UTR AU-rich region binding"/>
    <property type="evidence" value="ECO:0007669"/>
    <property type="project" value="TreeGrafter"/>
</dbReference>
<feature type="domain" description="Exoribonuclease phosphorolytic" evidence="8">
    <location>
        <begin position="37"/>
        <end position="168"/>
    </location>
</feature>
<evidence type="ECO:0000256" key="5">
    <source>
        <dbReference type="ARBA" id="ARBA00022884"/>
    </source>
</evidence>
<evidence type="ECO:0000259" key="9">
    <source>
        <dbReference type="Pfam" id="PF03725"/>
    </source>
</evidence>
<evidence type="ECO:0000256" key="6">
    <source>
        <dbReference type="ARBA" id="ARBA00023242"/>
    </source>
</evidence>
<evidence type="ECO:0000256" key="7">
    <source>
        <dbReference type="ARBA" id="ARBA00079975"/>
    </source>
</evidence>
<comment type="subcellular location">
    <subcellularLocation>
        <location evidence="2">Cytoplasm</location>
    </subcellularLocation>
    <subcellularLocation>
        <location evidence="1">Nucleus</location>
    </subcellularLocation>
</comment>
<evidence type="ECO:0000256" key="2">
    <source>
        <dbReference type="ARBA" id="ARBA00004496"/>
    </source>
</evidence>
<dbReference type="SUPFAM" id="SSF55666">
    <property type="entry name" value="Ribonuclease PH domain 2-like"/>
    <property type="match status" value="1"/>
</dbReference>
<dbReference type="GO" id="GO:0016075">
    <property type="term" value="P:rRNA catabolic process"/>
    <property type="evidence" value="ECO:0007669"/>
    <property type="project" value="TreeGrafter"/>
</dbReference>
<dbReference type="InterPro" id="IPR033100">
    <property type="entry name" value="Rrp45"/>
</dbReference>
<comment type="similarity">
    <text evidence="3">Belongs to the RNase PH family.</text>
</comment>
<sequence length="370" mass="40557">MEQRLANTVRMTVIERKFIENGVLSELRVDGRQPFDYRNLTIDLGREDGQAQVCLGQTRVMAIVTSELVQPYRDRPTEGTLSIFTEFSPMADPSFEAGRPGELAVEMGRIIDRGLRESWAVDMESLCVIAGRFVWAIRVDLHILDNGGNLIDAANAAVLAALLTFRRPECSIEGVDAQEVIMHPPEEREPLPLTIHHLPIAVTFGIFNEGNNLMIDPNHHEEAVMVGRITVIMNSNGEVCAIQKPGGEGLLPSMIMQCLRIASTKAAEVNAQIERSIDSYNEARLLRQIKLYTSLLSSSAAEGDALNIISIEEEIDALMCRMERLKAGLDRSPSSFQRYGVGVASGSSQEKISGAGRGKVNAAIGGPSNW</sequence>
<evidence type="ECO:0000256" key="4">
    <source>
        <dbReference type="ARBA" id="ARBA00022490"/>
    </source>
</evidence>
<dbReference type="Proteomes" id="UP000663760">
    <property type="component" value="Chromosome 11"/>
</dbReference>
<evidence type="ECO:0000313" key="10">
    <source>
        <dbReference type="EMBL" id="CAA7404505.1"/>
    </source>
</evidence>
<keyword evidence="11" id="KW-1185">Reference proteome</keyword>
<dbReference type="InterPro" id="IPR020568">
    <property type="entry name" value="Ribosomal_Su5_D2-typ_SF"/>
</dbReference>
<proteinExistence type="inferred from homology"/>
<dbReference type="Gene3D" id="3.30.230.70">
    <property type="entry name" value="GHMP Kinase, N-terminal domain"/>
    <property type="match status" value="1"/>
</dbReference>
<dbReference type="InterPro" id="IPR001247">
    <property type="entry name" value="ExoRNase_PH_dom1"/>
</dbReference>
<dbReference type="InterPro" id="IPR050590">
    <property type="entry name" value="Exosome_comp_Rrp42_subfam"/>
</dbReference>
<name>A0A7I8L5G1_SPIIN</name>
<evidence type="ECO:0000259" key="8">
    <source>
        <dbReference type="Pfam" id="PF01138"/>
    </source>
</evidence>
<dbReference type="GO" id="GO:0071028">
    <property type="term" value="P:nuclear mRNA surveillance"/>
    <property type="evidence" value="ECO:0007669"/>
    <property type="project" value="TreeGrafter"/>
</dbReference>
<feature type="domain" description="Exoribonuclease phosphorolytic" evidence="9">
    <location>
        <begin position="197"/>
        <end position="263"/>
    </location>
</feature>
<keyword evidence="4" id="KW-0963">Cytoplasm</keyword>
<gene>
    <name evidence="10" type="ORF">SI8410_11015183</name>
</gene>
<evidence type="ECO:0000256" key="1">
    <source>
        <dbReference type="ARBA" id="ARBA00004123"/>
    </source>
</evidence>
<dbReference type="GO" id="GO:0034473">
    <property type="term" value="P:U1 snRNA 3'-end processing"/>
    <property type="evidence" value="ECO:0007669"/>
    <property type="project" value="TreeGrafter"/>
</dbReference>
<dbReference type="GO" id="GO:0000177">
    <property type="term" value="C:cytoplasmic exosome (RNase complex)"/>
    <property type="evidence" value="ECO:0007669"/>
    <property type="project" value="TreeGrafter"/>
</dbReference>
<dbReference type="GO" id="GO:0071035">
    <property type="term" value="P:nuclear polyadenylation-dependent rRNA catabolic process"/>
    <property type="evidence" value="ECO:0007669"/>
    <property type="project" value="TreeGrafter"/>
</dbReference>
<evidence type="ECO:0000313" key="11">
    <source>
        <dbReference type="Proteomes" id="UP000663760"/>
    </source>
</evidence>
<dbReference type="AlphaFoldDB" id="A0A7I8L5G1"/>
<dbReference type="GO" id="GO:0000467">
    <property type="term" value="P:exonucleolytic trimming to generate mature 3'-end of 5.8S rRNA from tricistronic rRNA transcript (SSU-rRNA, 5.8S rRNA, LSU-rRNA)"/>
    <property type="evidence" value="ECO:0007669"/>
    <property type="project" value="TreeGrafter"/>
</dbReference>
<accession>A0A7I8L5G1</accession>
<reference evidence="10" key="1">
    <citation type="submission" date="2020-02" db="EMBL/GenBank/DDBJ databases">
        <authorList>
            <person name="Scholz U."/>
            <person name="Mascher M."/>
            <person name="Fiebig A."/>
        </authorList>
    </citation>
    <scope>NUCLEOTIDE SEQUENCE</scope>
</reference>
<evidence type="ECO:0000256" key="3">
    <source>
        <dbReference type="ARBA" id="ARBA00006678"/>
    </source>
</evidence>
<dbReference type="FunFam" id="3.30.230.70:FF:000007">
    <property type="entry name" value="Exosome complex component RRP45B"/>
    <property type="match status" value="1"/>
</dbReference>
<keyword evidence="6" id="KW-0539">Nucleus</keyword>
<dbReference type="GO" id="GO:0000176">
    <property type="term" value="C:nuclear exosome (RNase complex)"/>
    <property type="evidence" value="ECO:0007669"/>
    <property type="project" value="TreeGrafter"/>
</dbReference>
<keyword evidence="5" id="KW-0694">RNA-binding</keyword>
<dbReference type="Pfam" id="PF01138">
    <property type="entry name" value="RNase_PH"/>
    <property type="match status" value="1"/>
</dbReference>
<dbReference type="EMBL" id="LR746274">
    <property type="protein sequence ID" value="CAA7404505.1"/>
    <property type="molecule type" value="Genomic_DNA"/>
</dbReference>